<organism evidence="10 11">
    <name type="scientific">Kangiella aquimarina</name>
    <dbReference type="NCBI Taxonomy" id="261965"/>
    <lineage>
        <taxon>Bacteria</taxon>
        <taxon>Pseudomonadati</taxon>
        <taxon>Pseudomonadota</taxon>
        <taxon>Gammaproteobacteria</taxon>
        <taxon>Kangiellales</taxon>
        <taxon>Kangiellaceae</taxon>
        <taxon>Kangiella</taxon>
    </lineage>
</organism>
<evidence type="ECO:0000313" key="11">
    <source>
        <dbReference type="Proteomes" id="UP001324185"/>
    </source>
</evidence>
<keyword evidence="2 8" id="KW-0963">Cytoplasm</keyword>
<evidence type="ECO:0000256" key="1">
    <source>
        <dbReference type="ARBA" id="ARBA00004496"/>
    </source>
</evidence>
<evidence type="ECO:0000259" key="9">
    <source>
        <dbReference type="SMART" id="SM00977"/>
    </source>
</evidence>
<dbReference type="SUPFAM" id="SSF56037">
    <property type="entry name" value="PheT/TilS domain"/>
    <property type="match status" value="1"/>
</dbReference>
<dbReference type="InterPro" id="IPR012796">
    <property type="entry name" value="Lysidine-tRNA-synth_C"/>
</dbReference>
<dbReference type="NCBIfam" id="TIGR02433">
    <property type="entry name" value="lysidine_TilS_C"/>
    <property type="match status" value="1"/>
</dbReference>
<dbReference type="HAMAP" id="MF_01161">
    <property type="entry name" value="tRNA_Ile_lys_synt"/>
    <property type="match status" value="1"/>
</dbReference>
<accession>A0ABZ0X7G4</accession>
<dbReference type="PANTHER" id="PTHR43033">
    <property type="entry name" value="TRNA(ILE)-LYSIDINE SYNTHASE-RELATED"/>
    <property type="match status" value="1"/>
</dbReference>
<dbReference type="InterPro" id="IPR012795">
    <property type="entry name" value="tRNA_Ile_lys_synt_N"/>
</dbReference>
<keyword evidence="6 8" id="KW-0067">ATP-binding</keyword>
<comment type="similarity">
    <text evidence="8">Belongs to the tRNA(Ile)-lysidine synthase family.</text>
</comment>
<dbReference type="Gene3D" id="3.40.50.620">
    <property type="entry name" value="HUPs"/>
    <property type="match status" value="1"/>
</dbReference>
<keyword evidence="3 8" id="KW-0436">Ligase</keyword>
<gene>
    <name evidence="8 10" type="primary">tilS</name>
    <name evidence="10" type="ORF">SR900_05470</name>
</gene>
<dbReference type="SUPFAM" id="SSF82829">
    <property type="entry name" value="MesJ substrate recognition domain-like"/>
    <property type="match status" value="1"/>
</dbReference>
<comment type="catalytic activity">
    <reaction evidence="7 8">
        <text>cytidine(34) in tRNA(Ile2) + L-lysine + ATP = lysidine(34) in tRNA(Ile2) + AMP + diphosphate + H(+)</text>
        <dbReference type="Rhea" id="RHEA:43744"/>
        <dbReference type="Rhea" id="RHEA-COMP:10625"/>
        <dbReference type="Rhea" id="RHEA-COMP:10670"/>
        <dbReference type="ChEBI" id="CHEBI:15378"/>
        <dbReference type="ChEBI" id="CHEBI:30616"/>
        <dbReference type="ChEBI" id="CHEBI:32551"/>
        <dbReference type="ChEBI" id="CHEBI:33019"/>
        <dbReference type="ChEBI" id="CHEBI:82748"/>
        <dbReference type="ChEBI" id="CHEBI:83665"/>
        <dbReference type="ChEBI" id="CHEBI:456215"/>
        <dbReference type="EC" id="6.3.4.19"/>
    </reaction>
</comment>
<evidence type="ECO:0000256" key="2">
    <source>
        <dbReference type="ARBA" id="ARBA00022490"/>
    </source>
</evidence>
<comment type="subcellular location">
    <subcellularLocation>
        <location evidence="1 8">Cytoplasm</location>
    </subcellularLocation>
</comment>
<keyword evidence="11" id="KW-1185">Reference proteome</keyword>
<reference evidence="10 11" key="1">
    <citation type="submission" date="2023-11" db="EMBL/GenBank/DDBJ databases">
        <title>MicrobeMod: A computational toolkit for identifying prokaryotic methylation and restriction-modification with nanopore sequencing.</title>
        <authorList>
            <person name="Crits-Christoph A."/>
            <person name="Kang S.C."/>
            <person name="Lee H."/>
            <person name="Ostrov N."/>
        </authorList>
    </citation>
    <scope>NUCLEOTIDE SEQUENCE [LARGE SCALE GENOMIC DNA]</scope>
    <source>
        <strain evidence="10 11">DSMZ 16071</strain>
    </source>
</reference>
<dbReference type="Pfam" id="PF11734">
    <property type="entry name" value="TilS_C"/>
    <property type="match status" value="1"/>
</dbReference>
<evidence type="ECO:0000256" key="7">
    <source>
        <dbReference type="ARBA" id="ARBA00048539"/>
    </source>
</evidence>
<dbReference type="CDD" id="cd01992">
    <property type="entry name" value="TilS_N"/>
    <property type="match status" value="1"/>
</dbReference>
<feature type="domain" description="Lysidine-tRNA(Ile) synthetase C-terminal" evidence="9">
    <location>
        <begin position="369"/>
        <end position="424"/>
    </location>
</feature>
<feature type="binding site" evidence="8">
    <location>
        <begin position="31"/>
        <end position="36"/>
    </location>
    <ligand>
        <name>ATP</name>
        <dbReference type="ChEBI" id="CHEBI:30616"/>
    </ligand>
</feature>
<comment type="domain">
    <text evidence="8">The N-terminal region contains the highly conserved SGGXDS motif, predicted to be a P-loop motif involved in ATP binding.</text>
</comment>
<dbReference type="RefSeq" id="WP_018624376.1">
    <property type="nucleotide sequence ID" value="NZ_CP140158.1"/>
</dbReference>
<protein>
    <recommendedName>
        <fullName evidence="8">tRNA(Ile)-lysidine synthase</fullName>
        <ecNumber evidence="8">6.3.4.19</ecNumber>
    </recommendedName>
    <alternativeName>
        <fullName evidence="8">tRNA(Ile)-2-lysyl-cytidine synthase</fullName>
    </alternativeName>
    <alternativeName>
        <fullName evidence="8">tRNA(Ile)-lysidine synthetase</fullName>
    </alternativeName>
</protein>
<dbReference type="Pfam" id="PF09179">
    <property type="entry name" value="TilS"/>
    <property type="match status" value="1"/>
</dbReference>
<dbReference type="EMBL" id="CP140158">
    <property type="protein sequence ID" value="WQG86336.1"/>
    <property type="molecule type" value="Genomic_DNA"/>
</dbReference>
<sequence>MSKLEPVSQAIDEFLALCISNSIHSVVVALSGGVDSLSLLHSLHQRIKKSSHTMSLSAVYIDHQLQAGSDLWAEKNRQFCESLEVAFETVKVEVDKSTASLEKAARTARYQALSQFIADEHTCLVTGQHLNDQAETFLLQLLRGAGSKGLSAMPDWTDFAKGFIARPLLNIPRAILDSYCASHGLEPIEDPTNSDTDIRRNFVRHKVMPLIEVKWPQAVKTIAAASDIQAENQKLLNELAAIDFENCFDARRNALLLIPVKQLSPGRVRNLLRYWLDACGADMPSQAVLQQIQLQMLDAKEDASPVIELAKGSIRRYRNALYWVTDSAPNYSELKLNWSAHSDLLFNNQLLIPLQWLEQSYPHLLGKDLIVKGRQGGDRIRFKKSQQSISLKNYLQQQGIPPWLRDQVLLLDDGNEICAVYLPE</sequence>
<dbReference type="Pfam" id="PF01171">
    <property type="entry name" value="ATP_bind_3"/>
    <property type="match status" value="1"/>
</dbReference>
<dbReference type="InterPro" id="IPR012094">
    <property type="entry name" value="tRNA_Ile_lys_synt"/>
</dbReference>
<dbReference type="InterPro" id="IPR014729">
    <property type="entry name" value="Rossmann-like_a/b/a_fold"/>
</dbReference>
<evidence type="ECO:0000256" key="3">
    <source>
        <dbReference type="ARBA" id="ARBA00022598"/>
    </source>
</evidence>
<dbReference type="NCBIfam" id="TIGR02432">
    <property type="entry name" value="lysidine_TilS_N"/>
    <property type="match status" value="1"/>
</dbReference>
<name>A0ABZ0X7G4_9GAMM</name>
<evidence type="ECO:0000256" key="5">
    <source>
        <dbReference type="ARBA" id="ARBA00022741"/>
    </source>
</evidence>
<evidence type="ECO:0000256" key="6">
    <source>
        <dbReference type="ARBA" id="ARBA00022840"/>
    </source>
</evidence>
<evidence type="ECO:0000256" key="8">
    <source>
        <dbReference type="HAMAP-Rule" id="MF_01161"/>
    </source>
</evidence>
<dbReference type="InterPro" id="IPR011063">
    <property type="entry name" value="TilS/TtcA_N"/>
</dbReference>
<dbReference type="InterPro" id="IPR015262">
    <property type="entry name" value="tRNA_Ile_lys_synt_subst-bd"/>
</dbReference>
<dbReference type="EC" id="6.3.4.19" evidence="8"/>
<dbReference type="PANTHER" id="PTHR43033:SF1">
    <property type="entry name" value="TRNA(ILE)-LYSIDINE SYNTHASE-RELATED"/>
    <property type="match status" value="1"/>
</dbReference>
<dbReference type="Proteomes" id="UP001324185">
    <property type="component" value="Chromosome"/>
</dbReference>
<dbReference type="SUPFAM" id="SSF52402">
    <property type="entry name" value="Adenine nucleotide alpha hydrolases-like"/>
    <property type="match status" value="1"/>
</dbReference>
<evidence type="ECO:0000256" key="4">
    <source>
        <dbReference type="ARBA" id="ARBA00022694"/>
    </source>
</evidence>
<proteinExistence type="inferred from homology"/>
<dbReference type="GO" id="GO:0032267">
    <property type="term" value="F:tRNA(Ile)-lysidine synthase activity"/>
    <property type="evidence" value="ECO:0007669"/>
    <property type="project" value="UniProtKB-EC"/>
</dbReference>
<keyword evidence="4 8" id="KW-0819">tRNA processing</keyword>
<evidence type="ECO:0000313" key="10">
    <source>
        <dbReference type="EMBL" id="WQG86336.1"/>
    </source>
</evidence>
<dbReference type="Gene3D" id="1.20.59.20">
    <property type="match status" value="1"/>
</dbReference>
<keyword evidence="5 8" id="KW-0547">Nucleotide-binding</keyword>
<comment type="function">
    <text evidence="8">Ligates lysine onto the cytidine present at position 34 of the AUA codon-specific tRNA(Ile) that contains the anticodon CAU, in an ATP-dependent manner. Cytidine is converted to lysidine, thus changing the amino acid specificity of the tRNA from methionine to isoleucine.</text>
</comment>
<dbReference type="SMART" id="SM00977">
    <property type="entry name" value="TilS_C"/>
    <property type="match status" value="1"/>
</dbReference>